<proteinExistence type="predicted"/>
<keyword evidence="1 2" id="KW-0732">Signal</keyword>
<dbReference type="PROSITE" id="PS51257">
    <property type="entry name" value="PROKAR_LIPOPROTEIN"/>
    <property type="match status" value="1"/>
</dbReference>
<feature type="signal peptide" evidence="2">
    <location>
        <begin position="1"/>
        <end position="21"/>
    </location>
</feature>
<dbReference type="GeneID" id="78121364"/>
<reference evidence="3 4" key="1">
    <citation type="submission" date="2018-07" db="EMBL/GenBank/DDBJ databases">
        <title>Brachybacteriurn paraconglorneratum KCTC 9916.</title>
        <authorList>
            <person name="Li Y."/>
        </authorList>
    </citation>
    <scope>NUCLEOTIDE SEQUENCE [LARGE SCALE GENOMIC DNA]</scope>
    <source>
        <strain evidence="3 4">KCTC 9916</strain>
    </source>
</reference>
<sequence>MITRRSLLASVPAVAGLGALAACTPPQSGSGDGDSETLTIYSNSVSDGRGEWLQEKAAEAGFTLQFVDLGGGDIQNRLLAEAANPIADVVFGLNNVYFEKLRAAEVLEAYSPSWSGEVDASLGDGEQFWPIVREPIMLITNDEVFPGGEGAPADWPELWTVPEFEGRYEVPTALGGATTQMVLSGILARFRDDAGEHGISADGWAQIGEFFAKGSPAVEGTDLFARMAEGEVDMGQMWLAGKFSREEEYGITTTAISPEIGVPYAVQHVAKVAGTKNAEAAEAFIDWFGGAELQAAWSNEFFTAPTNEVALQDADQDAVELTDSFTPQDIDWTFVAENLDGWIEKIELDVLG</sequence>
<organism evidence="3 4">
    <name type="scientific">Brachybacterium paraconglomeratum</name>
    <dbReference type="NCBI Taxonomy" id="173362"/>
    <lineage>
        <taxon>Bacteria</taxon>
        <taxon>Bacillati</taxon>
        <taxon>Actinomycetota</taxon>
        <taxon>Actinomycetes</taxon>
        <taxon>Micrococcales</taxon>
        <taxon>Dermabacteraceae</taxon>
        <taxon>Brachybacterium</taxon>
    </lineage>
</organism>
<protein>
    <submittedName>
        <fullName evidence="3">ABC transporter substrate-binding protein</fullName>
    </submittedName>
</protein>
<gene>
    <name evidence="3" type="ORF">DS079_10060</name>
</gene>
<dbReference type="PANTHER" id="PTHR30006">
    <property type="entry name" value="THIAMINE-BINDING PERIPLASMIC PROTEIN-RELATED"/>
    <property type="match status" value="1"/>
</dbReference>
<dbReference type="Pfam" id="PF13416">
    <property type="entry name" value="SBP_bac_8"/>
    <property type="match status" value="1"/>
</dbReference>
<dbReference type="GO" id="GO:0030976">
    <property type="term" value="F:thiamine pyrophosphate binding"/>
    <property type="evidence" value="ECO:0007669"/>
    <property type="project" value="TreeGrafter"/>
</dbReference>
<dbReference type="Proteomes" id="UP000274327">
    <property type="component" value="Unassembled WGS sequence"/>
</dbReference>
<dbReference type="Gene3D" id="3.40.190.10">
    <property type="entry name" value="Periplasmic binding protein-like II"/>
    <property type="match status" value="2"/>
</dbReference>
<dbReference type="GO" id="GO:0030975">
    <property type="term" value="F:thiamine binding"/>
    <property type="evidence" value="ECO:0007669"/>
    <property type="project" value="TreeGrafter"/>
</dbReference>
<dbReference type="PANTHER" id="PTHR30006:SF2">
    <property type="entry name" value="ABC TRANSPORTER SUBSTRATE-BINDING PROTEIN"/>
    <property type="match status" value="1"/>
</dbReference>
<comment type="caution">
    <text evidence="3">The sequence shown here is derived from an EMBL/GenBank/DDBJ whole genome shotgun (WGS) entry which is preliminary data.</text>
</comment>
<dbReference type="RefSeq" id="WP_126987099.1">
    <property type="nucleotide sequence ID" value="NZ_ML133855.1"/>
</dbReference>
<evidence type="ECO:0000313" key="4">
    <source>
        <dbReference type="Proteomes" id="UP000274327"/>
    </source>
</evidence>
<accession>A0A3R8QMZ1</accession>
<evidence type="ECO:0000256" key="2">
    <source>
        <dbReference type="SAM" id="SignalP"/>
    </source>
</evidence>
<dbReference type="EMBL" id="QOCI01000007">
    <property type="protein sequence ID" value="RRR18535.1"/>
    <property type="molecule type" value="Genomic_DNA"/>
</dbReference>
<dbReference type="GO" id="GO:0030288">
    <property type="term" value="C:outer membrane-bounded periplasmic space"/>
    <property type="evidence" value="ECO:0007669"/>
    <property type="project" value="TreeGrafter"/>
</dbReference>
<evidence type="ECO:0000256" key="1">
    <source>
        <dbReference type="ARBA" id="ARBA00022729"/>
    </source>
</evidence>
<evidence type="ECO:0000313" key="3">
    <source>
        <dbReference type="EMBL" id="RRR18535.1"/>
    </source>
</evidence>
<dbReference type="AlphaFoldDB" id="A0A3R8QMZ1"/>
<dbReference type="InterPro" id="IPR006059">
    <property type="entry name" value="SBP"/>
</dbReference>
<dbReference type="SUPFAM" id="SSF53850">
    <property type="entry name" value="Periplasmic binding protein-like II"/>
    <property type="match status" value="1"/>
</dbReference>
<name>A0A3R8QMZ1_9MICO</name>
<dbReference type="GO" id="GO:0015888">
    <property type="term" value="P:thiamine transport"/>
    <property type="evidence" value="ECO:0007669"/>
    <property type="project" value="TreeGrafter"/>
</dbReference>
<keyword evidence="4" id="KW-1185">Reference proteome</keyword>
<feature type="chain" id="PRO_5018667478" evidence="2">
    <location>
        <begin position="22"/>
        <end position="352"/>
    </location>
</feature>